<organism evidence="2 3">
    <name type="scientific">Parahaliea maris</name>
    <dbReference type="NCBI Taxonomy" id="2716870"/>
    <lineage>
        <taxon>Bacteria</taxon>
        <taxon>Pseudomonadati</taxon>
        <taxon>Pseudomonadota</taxon>
        <taxon>Gammaproteobacteria</taxon>
        <taxon>Cellvibrionales</taxon>
        <taxon>Halieaceae</taxon>
        <taxon>Parahaliea</taxon>
    </lineage>
</organism>
<gene>
    <name evidence="2" type="ORF">FV139_11015</name>
</gene>
<evidence type="ECO:0000256" key="1">
    <source>
        <dbReference type="SAM" id="SignalP"/>
    </source>
</evidence>
<dbReference type="RefSeq" id="WP_148068469.1">
    <property type="nucleotide sequence ID" value="NZ_VRZA01000003.1"/>
</dbReference>
<keyword evidence="3" id="KW-1185">Reference proteome</keyword>
<evidence type="ECO:0000313" key="3">
    <source>
        <dbReference type="Proteomes" id="UP000321039"/>
    </source>
</evidence>
<reference evidence="2 3" key="1">
    <citation type="submission" date="2019-08" db="EMBL/GenBank/DDBJ databases">
        <title>Parahaliea maris sp. nov., isolated from the surface seawater.</title>
        <authorList>
            <person name="Liu Y."/>
        </authorList>
    </citation>
    <scope>NUCLEOTIDE SEQUENCE [LARGE SCALE GENOMIC DNA]</scope>
    <source>
        <strain evidence="2 3">HSLHS9</strain>
    </source>
</reference>
<name>A0A5C9A3D4_9GAMM</name>
<comment type="caution">
    <text evidence="2">The sequence shown here is derived from an EMBL/GenBank/DDBJ whole genome shotgun (WGS) entry which is preliminary data.</text>
</comment>
<feature type="chain" id="PRO_5023034929" evidence="1">
    <location>
        <begin position="26"/>
        <end position="275"/>
    </location>
</feature>
<protein>
    <submittedName>
        <fullName evidence="2">Uncharacterized protein</fullName>
    </submittedName>
</protein>
<keyword evidence="1" id="KW-0732">Signal</keyword>
<sequence>MHKRTKLWSSLSLAALVGGSALGVAADAELAAAVETGQSIASGSEGEGSEGEGEGLAQNVDPATNDVAYLSQLGLMRGHLLVGLELYREGHIEHARMHMKHPKSELYADLVPAFEARGSAGFAEQLTALATAVEADGSEPEAVESAYNAVLQGISAAEARVGTLSPVARLQVAVKLIRTAGEEYGLGVVDGVVVNGHEYQDAFGFTQTARSLVANMDAGDNAELGETLAKVNGIIQGLFDANAWPSVMPPETVEADASLLYGAAARIEIAALSLS</sequence>
<dbReference type="EMBL" id="VRZA01000003">
    <property type="protein sequence ID" value="TXS94127.1"/>
    <property type="molecule type" value="Genomic_DNA"/>
</dbReference>
<proteinExistence type="predicted"/>
<accession>A0A5C9A3D4</accession>
<feature type="signal peptide" evidence="1">
    <location>
        <begin position="1"/>
        <end position="25"/>
    </location>
</feature>
<evidence type="ECO:0000313" key="2">
    <source>
        <dbReference type="EMBL" id="TXS94127.1"/>
    </source>
</evidence>
<dbReference type="Proteomes" id="UP000321039">
    <property type="component" value="Unassembled WGS sequence"/>
</dbReference>
<dbReference type="AlphaFoldDB" id="A0A5C9A3D4"/>